<dbReference type="Proteomes" id="UP001056035">
    <property type="component" value="Chromosome"/>
</dbReference>
<dbReference type="EMBL" id="CP098502">
    <property type="protein sequence ID" value="UTI63324.1"/>
    <property type="molecule type" value="Genomic_DNA"/>
</dbReference>
<organism evidence="2 3">
    <name type="scientific">Paraconexibacter antarcticus</name>
    <dbReference type="NCBI Taxonomy" id="2949664"/>
    <lineage>
        <taxon>Bacteria</taxon>
        <taxon>Bacillati</taxon>
        <taxon>Actinomycetota</taxon>
        <taxon>Thermoleophilia</taxon>
        <taxon>Solirubrobacterales</taxon>
        <taxon>Paraconexibacteraceae</taxon>
        <taxon>Paraconexibacter</taxon>
    </lineage>
</organism>
<keyword evidence="1" id="KW-0472">Membrane</keyword>
<protein>
    <recommendedName>
        <fullName evidence="4">Transmembrane protein</fullName>
    </recommendedName>
</protein>
<evidence type="ECO:0000313" key="3">
    <source>
        <dbReference type="Proteomes" id="UP001056035"/>
    </source>
</evidence>
<evidence type="ECO:0000256" key="1">
    <source>
        <dbReference type="SAM" id="Phobius"/>
    </source>
</evidence>
<accession>A0ABY5DRW9</accession>
<feature type="transmembrane region" description="Helical" evidence="1">
    <location>
        <begin position="511"/>
        <end position="533"/>
    </location>
</feature>
<name>A0ABY5DRW9_9ACTN</name>
<gene>
    <name evidence="2" type="ORF">NBH00_18450</name>
</gene>
<keyword evidence="3" id="KW-1185">Reference proteome</keyword>
<feature type="transmembrane region" description="Helical" evidence="1">
    <location>
        <begin position="481"/>
        <end position="504"/>
    </location>
</feature>
<proteinExistence type="predicted"/>
<keyword evidence="1" id="KW-0812">Transmembrane</keyword>
<dbReference type="RefSeq" id="WP_254570052.1">
    <property type="nucleotide sequence ID" value="NZ_CP098502.1"/>
</dbReference>
<reference evidence="2 3" key="1">
    <citation type="submission" date="2022-06" db="EMBL/GenBank/DDBJ databases">
        <title>Paraconexibacter antarcticus.</title>
        <authorList>
            <person name="Kim C.S."/>
        </authorList>
    </citation>
    <scope>NUCLEOTIDE SEQUENCE [LARGE SCALE GENOMIC DNA]</scope>
    <source>
        <strain evidence="2 3">02-257</strain>
    </source>
</reference>
<evidence type="ECO:0008006" key="4">
    <source>
        <dbReference type="Google" id="ProtNLM"/>
    </source>
</evidence>
<evidence type="ECO:0000313" key="2">
    <source>
        <dbReference type="EMBL" id="UTI63324.1"/>
    </source>
</evidence>
<keyword evidence="1" id="KW-1133">Transmembrane helix</keyword>
<sequence length="536" mass="58364">MLDIGMVPRHPDKWTKRSLAMEQDRIAIDRAVLRSKRAPDKSLRELPKYSSPGCQPSPRLSRCVAFGRWATQVPEGQENNAQFGIFGTSAALQILSQSHWADSLKAGESGGTLAEWVPVYLRTVNFLDFVVQASLSPNPPPVATEVEISLRACQAAKAFASAAPVLDKLREPVGHIAKLMEPAVLKDLSFNLHDVSKRNVRILMEGLAKAQRSSADAPKEAFRPTKVTPSTPLYAFTQRAVDFPSDVNDWVFLQSSVLTTVVRCWTSQVLTDHELAKRVLPGESVAALRHVLEDPPEELDPRARLLGLWALSHLDRMTAGGPLSQTGIGVTFLATGEFHSADVRWCAGQVRGVCAALLEREASLADTSSPYYFVTGPAEADYKSDHLVTPVVPLVLSLSARYAPTFLSRRSVLDLLESCVLPVERISVFAARPHQLSTEDGVVNLSYYHEASAEISRAGEAISGEFWTRISGHFGGFLADWGRLTVLAMFVLIGGIAFTVASLVHSSANGFLFGIFASMLAAVVGHGLVGWLWGDR</sequence>